<keyword evidence="1" id="KW-0472">Membrane</keyword>
<gene>
    <name evidence="2" type="ORF">FH610_030895</name>
</gene>
<dbReference type="InterPro" id="IPR021424">
    <property type="entry name" value="PorA"/>
</dbReference>
<accession>A0A5N6BIZ9</accession>
<dbReference type="EMBL" id="VDMA02000019">
    <property type="protein sequence ID" value="KAB8181031.1"/>
    <property type="molecule type" value="Genomic_DNA"/>
</dbReference>
<evidence type="ECO:0000313" key="3">
    <source>
        <dbReference type="Proteomes" id="UP000313066"/>
    </source>
</evidence>
<evidence type="ECO:0000256" key="1">
    <source>
        <dbReference type="SAM" id="Phobius"/>
    </source>
</evidence>
<keyword evidence="1" id="KW-0812">Transmembrane</keyword>
<sequence length="309" mass="33749">MRRGLGVVLVGLGAFLVVLAPLLRFQVADKLVQAPANQYSITRLTAENAQYFSKRDLKVLTGTLDITVTTRGDVKDAKDDHVVWDQFTNANDVTNNNPQISMTQFRSAFNKYNGQGVTCCGTSVNSGSGAQPVQLQGQIFLFPFGVEKKTYQVFNTDTRKAYDATFDGEDTVNGLTVYRFVQRIPPTPIEKLSAPASVLGMKGTGDIQVDRVYDGVNTFWVEPTTGVPVKQEQQRHEVLKTADGVERMPALIATASFTPETVGELVQTARDNMAQITLIKTTLPLVALILGLALAVVGVWLLLRPGRVD</sequence>
<keyword evidence="1" id="KW-1133">Transmembrane helix</keyword>
<comment type="caution">
    <text evidence="2">The sequence shown here is derived from an EMBL/GenBank/DDBJ whole genome shotgun (WGS) entry which is preliminary data.</text>
</comment>
<keyword evidence="3" id="KW-1185">Reference proteome</keyword>
<dbReference type="Pfam" id="PF11271">
    <property type="entry name" value="PorA"/>
    <property type="match status" value="1"/>
</dbReference>
<feature type="transmembrane region" description="Helical" evidence="1">
    <location>
        <begin position="283"/>
        <end position="303"/>
    </location>
</feature>
<name>A0A5N6BIZ9_9ACTN</name>
<proteinExistence type="predicted"/>
<protein>
    <submittedName>
        <fullName evidence="2">DUF3068 domain-containing protein</fullName>
    </submittedName>
</protein>
<organism evidence="2 3">
    <name type="scientific">Microbispora catharanthi</name>
    <dbReference type="NCBI Taxonomy" id="1712871"/>
    <lineage>
        <taxon>Bacteria</taxon>
        <taxon>Bacillati</taxon>
        <taxon>Actinomycetota</taxon>
        <taxon>Actinomycetes</taxon>
        <taxon>Streptosporangiales</taxon>
        <taxon>Streptosporangiaceae</taxon>
        <taxon>Microbispora</taxon>
    </lineage>
</organism>
<dbReference type="Proteomes" id="UP000313066">
    <property type="component" value="Unassembled WGS sequence"/>
</dbReference>
<dbReference type="AlphaFoldDB" id="A0A5N6BIZ9"/>
<dbReference type="RefSeq" id="WP_139578641.1">
    <property type="nucleotide sequence ID" value="NZ_VDMA02000019.1"/>
</dbReference>
<evidence type="ECO:0000313" key="2">
    <source>
        <dbReference type="EMBL" id="KAB8181031.1"/>
    </source>
</evidence>
<reference evidence="2 3" key="1">
    <citation type="submission" date="2019-10" db="EMBL/GenBank/DDBJ databases">
        <title>Nonomuraea sp. nov., isolated from Phyllanthus amarus.</title>
        <authorList>
            <person name="Klykleung N."/>
            <person name="Tanasupawat S."/>
        </authorList>
    </citation>
    <scope>NUCLEOTIDE SEQUENCE [LARGE SCALE GENOMIC DNA]</scope>
    <source>
        <strain evidence="2 3">CR1-09</strain>
    </source>
</reference>